<organism evidence="1 2">
    <name type="scientific">Fragilariopsis cylindrus CCMP1102</name>
    <dbReference type="NCBI Taxonomy" id="635003"/>
    <lineage>
        <taxon>Eukaryota</taxon>
        <taxon>Sar</taxon>
        <taxon>Stramenopiles</taxon>
        <taxon>Ochrophyta</taxon>
        <taxon>Bacillariophyta</taxon>
        <taxon>Bacillariophyceae</taxon>
        <taxon>Bacillariophycidae</taxon>
        <taxon>Bacillariales</taxon>
        <taxon>Bacillariaceae</taxon>
        <taxon>Fragilariopsis</taxon>
    </lineage>
</organism>
<protein>
    <submittedName>
        <fullName evidence="1">Uncharacterized protein</fullName>
    </submittedName>
</protein>
<dbReference type="Proteomes" id="UP000095751">
    <property type="component" value="Unassembled WGS sequence"/>
</dbReference>
<dbReference type="InParanoid" id="A0A1E7FUN8"/>
<reference evidence="1 2" key="1">
    <citation type="submission" date="2016-09" db="EMBL/GenBank/DDBJ databases">
        <title>Extensive genetic diversity and differential bi-allelic expression allows diatom success in the polar Southern Ocean.</title>
        <authorList>
            <consortium name="DOE Joint Genome Institute"/>
            <person name="Mock T."/>
            <person name="Otillar R.P."/>
            <person name="Strauss J."/>
            <person name="Dupont C."/>
            <person name="Frickenhaus S."/>
            <person name="Maumus F."/>
            <person name="Mcmullan M."/>
            <person name="Sanges R."/>
            <person name="Schmutz J."/>
            <person name="Toseland A."/>
            <person name="Valas R."/>
            <person name="Veluchamy A."/>
            <person name="Ward B.J."/>
            <person name="Allen A."/>
            <person name="Barry K."/>
            <person name="Falciatore A."/>
            <person name="Ferrante M."/>
            <person name="Fortunato A.E."/>
            <person name="Gloeckner G."/>
            <person name="Gruber A."/>
            <person name="Hipkin R."/>
            <person name="Janech M."/>
            <person name="Kroth P."/>
            <person name="Leese F."/>
            <person name="Lindquist E."/>
            <person name="Lyon B.R."/>
            <person name="Martin J."/>
            <person name="Mayer C."/>
            <person name="Parker M."/>
            <person name="Quesneville H."/>
            <person name="Raymond J."/>
            <person name="Uhlig C."/>
            <person name="Valentin K.U."/>
            <person name="Worden A.Z."/>
            <person name="Armbrust E.V."/>
            <person name="Bowler C."/>
            <person name="Green B."/>
            <person name="Moulton V."/>
            <person name="Van Oosterhout C."/>
            <person name="Grigoriev I."/>
        </authorList>
    </citation>
    <scope>NUCLEOTIDE SEQUENCE [LARGE SCALE GENOMIC DNA]</scope>
    <source>
        <strain evidence="1 2">CCMP1102</strain>
    </source>
</reference>
<evidence type="ECO:0000313" key="2">
    <source>
        <dbReference type="Proteomes" id="UP000095751"/>
    </source>
</evidence>
<accession>A0A1E7FUN8</accession>
<sequence>MVSLPPTQLATQTLVQYFIANIDYMNIQAYLQDDSTNFQWGLHLFAEAFQHFSIRPKIDTLCAYLHKLDLPDGPVHNSSRLHT</sequence>
<feature type="non-terminal residue" evidence="1">
    <location>
        <position position="83"/>
    </location>
</feature>
<evidence type="ECO:0000313" key="1">
    <source>
        <dbReference type="EMBL" id="OEU21870.1"/>
    </source>
</evidence>
<dbReference type="EMBL" id="KV784353">
    <property type="protein sequence ID" value="OEU21870.1"/>
    <property type="molecule type" value="Genomic_DNA"/>
</dbReference>
<keyword evidence="2" id="KW-1185">Reference proteome</keyword>
<name>A0A1E7FUN8_9STRA</name>
<dbReference type="KEGG" id="fcy:FRACYDRAFT_267077"/>
<dbReference type="AlphaFoldDB" id="A0A1E7FUN8"/>
<proteinExistence type="predicted"/>
<gene>
    <name evidence="1" type="ORF">FRACYDRAFT_267077</name>
</gene>